<evidence type="ECO:0000313" key="1">
    <source>
        <dbReference type="EMBL" id="KAG0118981.1"/>
    </source>
</evidence>
<dbReference type="EMBL" id="JADDUC010000095">
    <property type="protein sequence ID" value="KAG0118981.1"/>
    <property type="molecule type" value="Genomic_DNA"/>
</dbReference>
<name>A0A835TU63_9PASS</name>
<reference evidence="2" key="3">
    <citation type="submission" date="2022-01" db="EMBL/GenBank/DDBJ databases">
        <authorList>
            <person name="Rubenstein D.R."/>
        </authorList>
    </citation>
    <scope>NUCLEOTIDE SEQUENCE</scope>
    <source>
        <strain evidence="2">SS15</strain>
        <tissue evidence="2">Liver</tissue>
    </source>
</reference>
<proteinExistence type="predicted"/>
<evidence type="ECO:0000313" key="2">
    <source>
        <dbReference type="EMBL" id="KAI1231434.1"/>
    </source>
</evidence>
<accession>A0A835TU63</accession>
<dbReference type="OrthoDB" id="9043019at2759"/>
<protein>
    <submittedName>
        <fullName evidence="1">Uncharacterized protein</fullName>
    </submittedName>
</protein>
<gene>
    <name evidence="2" type="ORF">IHE44_0007883</name>
    <name evidence="1" type="ORF">IHE44_014916</name>
</gene>
<keyword evidence="3" id="KW-1185">Reference proteome</keyword>
<dbReference type="EMBL" id="JADDUC020000026">
    <property type="protein sequence ID" value="KAI1231434.1"/>
    <property type="molecule type" value="Genomic_DNA"/>
</dbReference>
<feature type="non-terminal residue" evidence="1">
    <location>
        <position position="192"/>
    </location>
</feature>
<dbReference type="PANTHER" id="PTHR38493:SF1">
    <property type="entry name" value="SFI1 SPINDLE BODY DOMAIN-CONTAINING PROTEIN"/>
    <property type="match status" value="1"/>
</dbReference>
<evidence type="ECO:0000313" key="3">
    <source>
        <dbReference type="Proteomes" id="UP000618051"/>
    </source>
</evidence>
<organism evidence="1">
    <name type="scientific">Lamprotornis superbus</name>
    <dbReference type="NCBI Taxonomy" id="245042"/>
    <lineage>
        <taxon>Eukaryota</taxon>
        <taxon>Metazoa</taxon>
        <taxon>Chordata</taxon>
        <taxon>Craniata</taxon>
        <taxon>Vertebrata</taxon>
        <taxon>Euteleostomi</taxon>
        <taxon>Archelosauria</taxon>
        <taxon>Archosauria</taxon>
        <taxon>Dinosauria</taxon>
        <taxon>Saurischia</taxon>
        <taxon>Theropoda</taxon>
        <taxon>Coelurosauria</taxon>
        <taxon>Aves</taxon>
        <taxon>Neognathae</taxon>
        <taxon>Neoaves</taxon>
        <taxon>Telluraves</taxon>
        <taxon>Australaves</taxon>
        <taxon>Passeriformes</taxon>
        <taxon>Sturnidae</taxon>
        <taxon>Lamprotornis</taxon>
    </lineage>
</organism>
<dbReference type="AlphaFoldDB" id="A0A835TU63"/>
<comment type="caution">
    <text evidence="1">The sequence shown here is derived from an EMBL/GenBank/DDBJ whole genome shotgun (WGS) entry which is preliminary data.</text>
</comment>
<reference evidence="2 3" key="2">
    <citation type="journal article" date="2021" name="J. Hered.">
        <title>Feather Gene Expression Elucidates the Developmental Basis of Plumage Iridescence in African Starlings.</title>
        <authorList>
            <person name="Rubenstein D.R."/>
            <person name="Corvelo A."/>
            <person name="MacManes M.D."/>
            <person name="Maia R."/>
            <person name="Narzisi G."/>
            <person name="Rousaki A."/>
            <person name="Vandenabeele P."/>
            <person name="Shawkey M.D."/>
            <person name="Solomon J."/>
        </authorList>
    </citation>
    <scope>NUCLEOTIDE SEQUENCE [LARGE SCALE GENOMIC DNA]</scope>
    <source>
        <strain evidence="2">SS15</strain>
    </source>
</reference>
<dbReference type="InterPro" id="IPR031473">
    <property type="entry name" value="DUF4684"/>
</dbReference>
<dbReference type="PANTHER" id="PTHR38493">
    <property type="entry name" value="CHROMOSOME 1 OPEN READING FRAME 167"/>
    <property type="match status" value="1"/>
</dbReference>
<dbReference type="Proteomes" id="UP000618051">
    <property type="component" value="Unassembled WGS sequence"/>
</dbReference>
<sequence>ACNYWTRAAAFSQCLRQRSTLIESRRGREEDSAPTGLFPSAIQRWLVIYRSQNRAERLLERPGVVGPSRAHGWIQENTAEVDLEEWAKKWLGRKYLRWWHHTVVLHRCQHDRKLLCLARGWHQWREASRVVILAQVLDQQRLIEKAWRMWRQRYLQSCVVQNLLKEEARSLLAQAFGRWWQLTAFRRKHKGS</sequence>
<reference evidence="1" key="1">
    <citation type="submission" date="2020-10" db="EMBL/GenBank/DDBJ databases">
        <title>Feather gene expression reveals the developmental basis of iridescence in African starlings.</title>
        <authorList>
            <person name="Rubenstein D.R."/>
        </authorList>
    </citation>
    <scope>NUCLEOTIDE SEQUENCE</scope>
    <source>
        <strain evidence="1">SS15</strain>
        <tissue evidence="1">Liver</tissue>
    </source>
</reference>